<dbReference type="CDD" id="cd06225">
    <property type="entry name" value="HAMP"/>
    <property type="match status" value="1"/>
</dbReference>
<evidence type="ECO:0000256" key="6">
    <source>
        <dbReference type="ARBA" id="ARBA00022692"/>
    </source>
</evidence>
<feature type="domain" description="HAMP" evidence="13">
    <location>
        <begin position="232"/>
        <end position="285"/>
    </location>
</feature>
<dbReference type="Proteomes" id="UP001596067">
    <property type="component" value="Unassembled WGS sequence"/>
</dbReference>
<dbReference type="SUPFAM" id="SSF55874">
    <property type="entry name" value="ATPase domain of HSP90 chaperone/DNA topoisomerase II/histidine kinase"/>
    <property type="match status" value="1"/>
</dbReference>
<comment type="caution">
    <text evidence="14">The sequence shown here is derived from an EMBL/GenBank/DDBJ whole genome shotgun (WGS) entry which is preliminary data.</text>
</comment>
<comment type="subcellular location">
    <subcellularLocation>
        <location evidence="2">Cell membrane</location>
    </subcellularLocation>
</comment>
<evidence type="ECO:0000313" key="15">
    <source>
        <dbReference type="Proteomes" id="UP001596067"/>
    </source>
</evidence>
<evidence type="ECO:0000256" key="8">
    <source>
        <dbReference type="ARBA" id="ARBA00022989"/>
    </source>
</evidence>
<dbReference type="InterPro" id="IPR005467">
    <property type="entry name" value="His_kinase_dom"/>
</dbReference>
<keyword evidence="10" id="KW-0472">Membrane</keyword>
<keyword evidence="5" id="KW-0808">Transferase</keyword>
<dbReference type="SMART" id="SM00304">
    <property type="entry name" value="HAMP"/>
    <property type="match status" value="1"/>
</dbReference>
<dbReference type="InterPro" id="IPR050428">
    <property type="entry name" value="TCS_sensor_his_kinase"/>
</dbReference>
<organism evidence="14 15">
    <name type="scientific">Kitasatospora aburaviensis</name>
    <dbReference type="NCBI Taxonomy" id="67265"/>
    <lineage>
        <taxon>Bacteria</taxon>
        <taxon>Bacillati</taxon>
        <taxon>Actinomycetota</taxon>
        <taxon>Actinomycetes</taxon>
        <taxon>Kitasatosporales</taxon>
        <taxon>Streptomycetaceae</taxon>
        <taxon>Kitasatospora</taxon>
    </lineage>
</organism>
<evidence type="ECO:0000256" key="2">
    <source>
        <dbReference type="ARBA" id="ARBA00004236"/>
    </source>
</evidence>
<evidence type="ECO:0000256" key="7">
    <source>
        <dbReference type="ARBA" id="ARBA00022777"/>
    </source>
</evidence>
<dbReference type="CDD" id="cd00082">
    <property type="entry name" value="HisKA"/>
    <property type="match status" value="1"/>
</dbReference>
<dbReference type="InterPro" id="IPR003594">
    <property type="entry name" value="HATPase_dom"/>
</dbReference>
<keyword evidence="15" id="KW-1185">Reference proteome</keyword>
<dbReference type="InterPro" id="IPR003660">
    <property type="entry name" value="HAMP_dom"/>
</dbReference>
<dbReference type="InterPro" id="IPR036097">
    <property type="entry name" value="HisK_dim/P_sf"/>
</dbReference>
<dbReference type="PROSITE" id="PS50109">
    <property type="entry name" value="HIS_KIN"/>
    <property type="match status" value="1"/>
</dbReference>
<dbReference type="PANTHER" id="PTHR45436:SF5">
    <property type="entry name" value="SENSOR HISTIDINE KINASE TRCS"/>
    <property type="match status" value="1"/>
</dbReference>
<accession>A0ABW1EZ09</accession>
<dbReference type="InterPro" id="IPR004358">
    <property type="entry name" value="Sig_transdc_His_kin-like_C"/>
</dbReference>
<protein>
    <recommendedName>
        <fullName evidence="3">histidine kinase</fullName>
        <ecNumber evidence="3">2.7.13.3</ecNumber>
    </recommendedName>
</protein>
<dbReference type="Gene3D" id="6.10.340.10">
    <property type="match status" value="1"/>
</dbReference>
<dbReference type="EC" id="2.7.13.3" evidence="3"/>
<dbReference type="Gene3D" id="3.30.565.10">
    <property type="entry name" value="Histidine kinase-like ATPase, C-terminal domain"/>
    <property type="match status" value="1"/>
</dbReference>
<evidence type="ECO:0000256" key="3">
    <source>
        <dbReference type="ARBA" id="ARBA00012438"/>
    </source>
</evidence>
<dbReference type="InterPro" id="IPR003661">
    <property type="entry name" value="HisK_dim/P_dom"/>
</dbReference>
<dbReference type="PANTHER" id="PTHR45436">
    <property type="entry name" value="SENSOR HISTIDINE KINASE YKOH"/>
    <property type="match status" value="1"/>
</dbReference>
<dbReference type="GO" id="GO:0016301">
    <property type="term" value="F:kinase activity"/>
    <property type="evidence" value="ECO:0007669"/>
    <property type="project" value="UniProtKB-KW"/>
</dbReference>
<dbReference type="EMBL" id="JBHSOD010000026">
    <property type="protein sequence ID" value="MFC5887372.1"/>
    <property type="molecule type" value="Genomic_DNA"/>
</dbReference>
<reference evidence="15" key="1">
    <citation type="journal article" date="2019" name="Int. J. Syst. Evol. Microbiol.">
        <title>The Global Catalogue of Microorganisms (GCM) 10K type strain sequencing project: providing services to taxonomists for standard genome sequencing and annotation.</title>
        <authorList>
            <consortium name="The Broad Institute Genomics Platform"/>
            <consortium name="The Broad Institute Genome Sequencing Center for Infectious Disease"/>
            <person name="Wu L."/>
            <person name="Ma J."/>
        </authorList>
    </citation>
    <scope>NUCLEOTIDE SEQUENCE [LARGE SCALE GENOMIC DNA]</scope>
    <source>
        <strain evidence="15">CGMCC 4.1469</strain>
    </source>
</reference>
<evidence type="ECO:0000256" key="5">
    <source>
        <dbReference type="ARBA" id="ARBA00022679"/>
    </source>
</evidence>
<dbReference type="Gene3D" id="1.10.287.130">
    <property type="match status" value="1"/>
</dbReference>
<dbReference type="SUPFAM" id="SSF47384">
    <property type="entry name" value="Homodimeric domain of signal transducing histidine kinase"/>
    <property type="match status" value="1"/>
</dbReference>
<evidence type="ECO:0000256" key="9">
    <source>
        <dbReference type="ARBA" id="ARBA00023012"/>
    </source>
</evidence>
<dbReference type="Pfam" id="PF02518">
    <property type="entry name" value="HATPase_c"/>
    <property type="match status" value="1"/>
</dbReference>
<feature type="coiled-coil region" evidence="11">
    <location>
        <begin position="270"/>
        <end position="297"/>
    </location>
</feature>
<dbReference type="PRINTS" id="PR00344">
    <property type="entry name" value="BCTRLSENSOR"/>
</dbReference>
<evidence type="ECO:0000256" key="1">
    <source>
        <dbReference type="ARBA" id="ARBA00000085"/>
    </source>
</evidence>
<dbReference type="SMART" id="SM00387">
    <property type="entry name" value="HATPase_c"/>
    <property type="match status" value="1"/>
</dbReference>
<keyword evidence="7 14" id="KW-0418">Kinase</keyword>
<keyword evidence="6" id="KW-0812">Transmembrane</keyword>
<evidence type="ECO:0000256" key="4">
    <source>
        <dbReference type="ARBA" id="ARBA00022553"/>
    </source>
</evidence>
<keyword evidence="11" id="KW-0175">Coiled coil</keyword>
<dbReference type="CDD" id="cd00075">
    <property type="entry name" value="HATPase"/>
    <property type="match status" value="1"/>
</dbReference>
<keyword evidence="8" id="KW-1133">Transmembrane helix</keyword>
<evidence type="ECO:0000256" key="11">
    <source>
        <dbReference type="SAM" id="Coils"/>
    </source>
</evidence>
<sequence length="513" mass="54853">MRTDPLARPFRMRRLPRPGVRLRAALAALLASAVAFGFAAFWVGHAVQDELEYTAVGRAGLTLQNVAHKIPGSPDEPFEDASYAVMAQNGQWLRSNKLSEALQREAPRLGLVPIDPGARRSREGELTSPHCCESVDEVAILLPSDVVPNLASWRLRGRTVHFYRTLAGPFTGDQLATYSGVTGLPPQWLTVVVLVDTQEAEQAAATVTQALGVYLAPAASLFVALTAWLVTGLALRPVESIRRGMARIGAGAFHERVPVPPSRDAVARLAATTNTTLDRLERALAEQRRLVADASHELRSPLAALRSTLEVPLAHPAQADWPAVVAGALTDTERLQDLADDLLLLARTRDAGADGAAEGTVELHDLVTEQLAERGHTDPGLTFRFEPLEGLGEEAEVVVPGREVLVGRILRNVLDNAARHAVGTVTVRLGVTDGWARLEVDDDGPGIPAADRERVFDRFVRLDTARNRAVGGAGLGLALVRTIATSLGGTATAEHPPHGHGAHLVVRLPLADG</sequence>
<keyword evidence="4" id="KW-0597">Phosphoprotein</keyword>
<comment type="catalytic activity">
    <reaction evidence="1">
        <text>ATP + protein L-histidine = ADP + protein N-phospho-L-histidine.</text>
        <dbReference type="EC" id="2.7.13.3"/>
    </reaction>
</comment>
<evidence type="ECO:0000313" key="14">
    <source>
        <dbReference type="EMBL" id="MFC5887372.1"/>
    </source>
</evidence>
<dbReference type="PROSITE" id="PS50885">
    <property type="entry name" value="HAMP"/>
    <property type="match status" value="1"/>
</dbReference>
<evidence type="ECO:0000259" key="12">
    <source>
        <dbReference type="PROSITE" id="PS50109"/>
    </source>
</evidence>
<gene>
    <name evidence="14" type="ORF">ACFP0N_20590</name>
</gene>
<dbReference type="Pfam" id="PF00672">
    <property type="entry name" value="HAMP"/>
    <property type="match status" value="1"/>
</dbReference>
<evidence type="ECO:0000256" key="10">
    <source>
        <dbReference type="ARBA" id="ARBA00023136"/>
    </source>
</evidence>
<evidence type="ECO:0000259" key="13">
    <source>
        <dbReference type="PROSITE" id="PS50885"/>
    </source>
</evidence>
<dbReference type="InterPro" id="IPR036890">
    <property type="entry name" value="HATPase_C_sf"/>
</dbReference>
<proteinExistence type="predicted"/>
<name>A0ABW1EZ09_9ACTN</name>
<feature type="domain" description="Histidine kinase" evidence="12">
    <location>
        <begin position="293"/>
        <end position="512"/>
    </location>
</feature>
<dbReference type="SMART" id="SM00388">
    <property type="entry name" value="HisKA"/>
    <property type="match status" value="1"/>
</dbReference>
<dbReference type="RefSeq" id="WP_345328713.1">
    <property type="nucleotide sequence ID" value="NZ_BAAAVH010000056.1"/>
</dbReference>
<keyword evidence="9" id="KW-0902">Two-component regulatory system</keyword>
<dbReference type="Pfam" id="PF00512">
    <property type="entry name" value="HisKA"/>
    <property type="match status" value="1"/>
</dbReference>